<sequence>MASFDQSKAYAVQQEVYFNDGREIELLHYVYGRDDIDELRGSPEKVLAAIDEYGRKQKYLMNVGEDKGKIVTDLIAEHKPNFMIELGGYVGYSSILFASTLQRSGGKQYLVLEKSPEFAAVVASMADLAGLSSVVKVIVGASDVSIRRLHAAGELPPRLDMVFLDHIKPAYLPDLKLLESLGLIGEGTVLAADNVIKPGNPPYLAYVRASVEEKKMAAVQAAAGVGDEQQQQQQQQQQGDATPAPQGDPSLIYESKLFNSFEPTGIPDGVEVTKMLYKLLRFGHRYIRLNETNAS</sequence>
<comment type="caution">
    <text evidence="1">The sequence shown here is derived from an EMBL/GenBank/DDBJ whole genome shotgun (WGS) entry which is preliminary data.</text>
</comment>
<evidence type="ECO:0000313" key="2">
    <source>
        <dbReference type="Proteomes" id="UP001163324"/>
    </source>
</evidence>
<proteinExistence type="predicted"/>
<keyword evidence="2" id="KW-1185">Reference proteome</keyword>
<evidence type="ECO:0000313" key="1">
    <source>
        <dbReference type="EMBL" id="KAI9903991.1"/>
    </source>
</evidence>
<gene>
    <name evidence="1" type="ORF">N3K66_000520</name>
</gene>
<accession>A0ACC0VC50</accession>
<dbReference type="Proteomes" id="UP001163324">
    <property type="component" value="Chromosome 1"/>
</dbReference>
<organism evidence="1 2">
    <name type="scientific">Trichothecium roseum</name>
    <dbReference type="NCBI Taxonomy" id="47278"/>
    <lineage>
        <taxon>Eukaryota</taxon>
        <taxon>Fungi</taxon>
        <taxon>Dikarya</taxon>
        <taxon>Ascomycota</taxon>
        <taxon>Pezizomycotina</taxon>
        <taxon>Sordariomycetes</taxon>
        <taxon>Hypocreomycetidae</taxon>
        <taxon>Hypocreales</taxon>
        <taxon>Hypocreales incertae sedis</taxon>
        <taxon>Trichothecium</taxon>
    </lineage>
</organism>
<dbReference type="EMBL" id="CM047940">
    <property type="protein sequence ID" value="KAI9903991.1"/>
    <property type="molecule type" value="Genomic_DNA"/>
</dbReference>
<reference evidence="1" key="1">
    <citation type="submission" date="2022-10" db="EMBL/GenBank/DDBJ databases">
        <title>Complete Genome of Trichothecium roseum strain YXFP-22015, a Plant Pathogen Isolated from Citrus.</title>
        <authorList>
            <person name="Wang Y."/>
            <person name="Zhu L."/>
        </authorList>
    </citation>
    <scope>NUCLEOTIDE SEQUENCE</scope>
    <source>
        <strain evidence="1">YXFP-22015</strain>
    </source>
</reference>
<protein>
    <submittedName>
        <fullName evidence="1">Uncharacterized protein</fullName>
    </submittedName>
</protein>
<name>A0ACC0VC50_9HYPO</name>